<sequence length="87" mass="9451">MLTSDSVVASSLRRTFSCATIRRTRRVATMTFRWATTTTPPVPWPATLLSEATTSSLVPVLPTPSARVVSWVSPTSSPTTSSWPTRV</sequence>
<protein>
    <submittedName>
        <fullName evidence="1">Uncharacterized protein</fullName>
    </submittedName>
</protein>
<dbReference type="AlphaFoldDB" id="J9FUW3"/>
<dbReference type="EMBL" id="AMCI01007009">
    <property type="protein sequence ID" value="EJW93372.1"/>
    <property type="molecule type" value="Genomic_DNA"/>
</dbReference>
<name>J9FUW3_9ZZZZ</name>
<reference evidence="1" key="1">
    <citation type="journal article" date="2012" name="PLoS ONE">
        <title>Gene sets for utilization of primary and secondary nutrition supplies in the distal gut of endangered iberian lynx.</title>
        <authorList>
            <person name="Alcaide M."/>
            <person name="Messina E."/>
            <person name="Richter M."/>
            <person name="Bargiela R."/>
            <person name="Peplies J."/>
            <person name="Huws S.A."/>
            <person name="Newbold C.J."/>
            <person name="Golyshin P.N."/>
            <person name="Simon M.A."/>
            <person name="Lopez G."/>
            <person name="Yakimov M.M."/>
            <person name="Ferrer M."/>
        </authorList>
    </citation>
    <scope>NUCLEOTIDE SEQUENCE</scope>
</reference>
<organism evidence="1">
    <name type="scientific">gut metagenome</name>
    <dbReference type="NCBI Taxonomy" id="749906"/>
    <lineage>
        <taxon>unclassified sequences</taxon>
        <taxon>metagenomes</taxon>
        <taxon>organismal metagenomes</taxon>
    </lineage>
</organism>
<gene>
    <name evidence="1" type="ORF">EVA_18521</name>
</gene>
<accession>J9FUW3</accession>
<evidence type="ECO:0000313" key="1">
    <source>
        <dbReference type="EMBL" id="EJW93372.1"/>
    </source>
</evidence>
<proteinExistence type="predicted"/>
<comment type="caution">
    <text evidence="1">The sequence shown here is derived from an EMBL/GenBank/DDBJ whole genome shotgun (WGS) entry which is preliminary data.</text>
</comment>